<evidence type="ECO:0000313" key="3">
    <source>
        <dbReference type="EMBL" id="TQL69162.1"/>
    </source>
</evidence>
<proteinExistence type="predicted"/>
<name>A0A543A971_9ACTN</name>
<evidence type="ECO:0000256" key="1">
    <source>
        <dbReference type="SAM" id="Phobius"/>
    </source>
</evidence>
<feature type="chain" id="PRO_5038984443" evidence="2">
    <location>
        <begin position="20"/>
        <end position="317"/>
    </location>
</feature>
<sequence>MRKVIGYVFLLLGAFALVAAAVAGFWAKDAVAKTPLDVDSHTVLEGTASGALAKSETPVTVGYVNNTKADPKASDDDTVVMIEQACIVVQKDNPPECPDPKKDDRAVNISETAFALDRKNAEPVKDQAAYVGEDRAIDGISGFVSKFPFGTDRHDYEYWDDTLGKSVIATYVDDVEVRGVKTYKFEVSIPATEAALSKGETDSPDDDTMGTYEATQTIFVEPTTGQYIDQSGTQKMVAGETTLLDIEVSYTDETVAKNAEDAKANVKKLTLIGSWLPVGGLVAGLVLLLVGLWLVLSGRKRNGGSHTAADDRTLVDA</sequence>
<evidence type="ECO:0000256" key="2">
    <source>
        <dbReference type="SAM" id="SignalP"/>
    </source>
</evidence>
<keyword evidence="1" id="KW-0472">Membrane</keyword>
<keyword evidence="4" id="KW-1185">Reference proteome</keyword>
<feature type="signal peptide" evidence="2">
    <location>
        <begin position="1"/>
        <end position="19"/>
    </location>
</feature>
<dbReference type="Pfam" id="PF11271">
    <property type="entry name" value="PorA"/>
    <property type="match status" value="1"/>
</dbReference>
<keyword evidence="1" id="KW-0812">Transmembrane</keyword>
<feature type="transmembrane region" description="Helical" evidence="1">
    <location>
        <begin position="275"/>
        <end position="296"/>
    </location>
</feature>
<dbReference type="InterPro" id="IPR021424">
    <property type="entry name" value="PorA"/>
</dbReference>
<dbReference type="EMBL" id="VFOV01000001">
    <property type="protein sequence ID" value="TQL69162.1"/>
    <property type="molecule type" value="Genomic_DNA"/>
</dbReference>
<reference evidence="3 4" key="1">
    <citation type="submission" date="2019-06" db="EMBL/GenBank/DDBJ databases">
        <title>Sequencing the genomes of 1000 actinobacteria strains.</title>
        <authorList>
            <person name="Klenk H.-P."/>
        </authorList>
    </citation>
    <scope>NUCLEOTIDE SEQUENCE [LARGE SCALE GENOMIC DNA]</scope>
    <source>
        <strain evidence="3 4">DSM 25218</strain>
    </source>
</reference>
<dbReference type="OrthoDB" id="153031at2"/>
<comment type="caution">
    <text evidence="3">The sequence shown here is derived from an EMBL/GenBank/DDBJ whole genome shotgun (WGS) entry which is preliminary data.</text>
</comment>
<keyword evidence="1" id="KW-1133">Transmembrane helix</keyword>
<dbReference type="AlphaFoldDB" id="A0A543A971"/>
<protein>
    <submittedName>
        <fullName evidence="3">DUF3068 family protein</fullName>
    </submittedName>
</protein>
<keyword evidence="2" id="KW-0732">Signal</keyword>
<dbReference type="Proteomes" id="UP000320209">
    <property type="component" value="Unassembled WGS sequence"/>
</dbReference>
<evidence type="ECO:0000313" key="4">
    <source>
        <dbReference type="Proteomes" id="UP000320209"/>
    </source>
</evidence>
<dbReference type="RefSeq" id="WP_141781068.1">
    <property type="nucleotide sequence ID" value="NZ_VFOV01000001.1"/>
</dbReference>
<accession>A0A543A971</accession>
<gene>
    <name evidence="3" type="ORF">FB381_3064</name>
</gene>
<organism evidence="3 4">
    <name type="scientific">Nocardioides albertanoniae</name>
    <dbReference type="NCBI Taxonomy" id="1175486"/>
    <lineage>
        <taxon>Bacteria</taxon>
        <taxon>Bacillati</taxon>
        <taxon>Actinomycetota</taxon>
        <taxon>Actinomycetes</taxon>
        <taxon>Propionibacteriales</taxon>
        <taxon>Nocardioidaceae</taxon>
        <taxon>Nocardioides</taxon>
    </lineage>
</organism>